<dbReference type="AlphaFoldDB" id="A0AAD9NMF5"/>
<organism evidence="2 3">
    <name type="scientific">Ridgeia piscesae</name>
    <name type="common">Tubeworm</name>
    <dbReference type="NCBI Taxonomy" id="27915"/>
    <lineage>
        <taxon>Eukaryota</taxon>
        <taxon>Metazoa</taxon>
        <taxon>Spiralia</taxon>
        <taxon>Lophotrochozoa</taxon>
        <taxon>Annelida</taxon>
        <taxon>Polychaeta</taxon>
        <taxon>Sedentaria</taxon>
        <taxon>Canalipalpata</taxon>
        <taxon>Sabellida</taxon>
        <taxon>Siboglinidae</taxon>
        <taxon>Ridgeia</taxon>
    </lineage>
</organism>
<dbReference type="SUPFAM" id="SSF52402">
    <property type="entry name" value="Adenine nucleotide alpha hydrolases-like"/>
    <property type="match status" value="1"/>
</dbReference>
<feature type="domain" description="UspA" evidence="1">
    <location>
        <begin position="46"/>
        <end position="130"/>
    </location>
</feature>
<dbReference type="InterPro" id="IPR006016">
    <property type="entry name" value="UspA"/>
</dbReference>
<evidence type="ECO:0000313" key="3">
    <source>
        <dbReference type="Proteomes" id="UP001209878"/>
    </source>
</evidence>
<sequence length="134" mass="14927">MLTSGYCKYLHHPENEVLALHCPEGFDLTKAQKELAKSGQLKENTEIQYSKITELEERYHHKMHVAKLNGVVLSIPGKNAGQTIIESAKEDGALAIVMGTRSRSLLQKAFQGSVSEYVLKNADIPVIIVPKKRK</sequence>
<dbReference type="Proteomes" id="UP001209878">
    <property type="component" value="Unassembled WGS sequence"/>
</dbReference>
<evidence type="ECO:0000313" key="2">
    <source>
        <dbReference type="EMBL" id="KAK2172509.1"/>
    </source>
</evidence>
<dbReference type="PANTHER" id="PTHR46989:SF3">
    <property type="entry name" value="USPA DOMAIN-CONTAINING PROTEIN"/>
    <property type="match status" value="1"/>
</dbReference>
<dbReference type="PANTHER" id="PTHR46989">
    <property type="entry name" value="USP DOMAIN-CONTAINING PROTEIN"/>
    <property type="match status" value="1"/>
</dbReference>
<comment type="caution">
    <text evidence="2">The sequence shown here is derived from an EMBL/GenBank/DDBJ whole genome shotgun (WGS) entry which is preliminary data.</text>
</comment>
<dbReference type="InterPro" id="IPR006015">
    <property type="entry name" value="Universal_stress_UspA"/>
</dbReference>
<proteinExistence type="predicted"/>
<dbReference type="CDD" id="cd23659">
    <property type="entry name" value="USP_At3g01520-like"/>
    <property type="match status" value="1"/>
</dbReference>
<protein>
    <recommendedName>
        <fullName evidence="1">UspA domain-containing protein</fullName>
    </recommendedName>
</protein>
<reference evidence="2" key="1">
    <citation type="journal article" date="2023" name="Mol. Biol. Evol.">
        <title>Third-Generation Sequencing Reveals the Adaptive Role of the Epigenome in Three Deep-Sea Polychaetes.</title>
        <authorList>
            <person name="Perez M."/>
            <person name="Aroh O."/>
            <person name="Sun Y."/>
            <person name="Lan Y."/>
            <person name="Juniper S.K."/>
            <person name="Young C.R."/>
            <person name="Angers B."/>
            <person name="Qian P.Y."/>
        </authorList>
    </citation>
    <scope>NUCLEOTIDE SEQUENCE</scope>
    <source>
        <strain evidence="2">R07B-5</strain>
    </source>
</reference>
<dbReference type="InterPro" id="IPR014729">
    <property type="entry name" value="Rossmann-like_a/b/a_fold"/>
</dbReference>
<evidence type="ECO:0000259" key="1">
    <source>
        <dbReference type="Pfam" id="PF00582"/>
    </source>
</evidence>
<dbReference type="EMBL" id="JAODUO010000955">
    <property type="protein sequence ID" value="KAK2172509.1"/>
    <property type="molecule type" value="Genomic_DNA"/>
</dbReference>
<gene>
    <name evidence="2" type="ORF">NP493_957g00019</name>
</gene>
<name>A0AAD9NMF5_RIDPI</name>
<dbReference type="Pfam" id="PF00582">
    <property type="entry name" value="Usp"/>
    <property type="match status" value="1"/>
</dbReference>
<keyword evidence="3" id="KW-1185">Reference proteome</keyword>
<dbReference type="Gene3D" id="3.40.50.620">
    <property type="entry name" value="HUPs"/>
    <property type="match status" value="1"/>
</dbReference>
<accession>A0AAD9NMF5</accession>
<dbReference type="PRINTS" id="PR01438">
    <property type="entry name" value="UNVRSLSTRESS"/>
</dbReference>